<evidence type="ECO:0000259" key="2">
    <source>
        <dbReference type="Pfam" id="PF08401"/>
    </source>
</evidence>
<feature type="domain" description="Polyvalent protein metallopeptidase" evidence="3">
    <location>
        <begin position="194"/>
        <end position="294"/>
    </location>
</feature>
<evidence type="ECO:0000256" key="1">
    <source>
        <dbReference type="SAM" id="MobiDB-lite"/>
    </source>
</evidence>
<dbReference type="InterPro" id="IPR041459">
    <property type="entry name" value="MPTase-PolyVal"/>
</dbReference>
<accession>A0A641QYP6</accession>
<dbReference type="Pfam" id="PF18818">
    <property type="entry name" value="MPTase-PolyVal"/>
    <property type="match status" value="1"/>
</dbReference>
<feature type="compositionally biased region" description="Basic and acidic residues" evidence="1">
    <location>
        <begin position="332"/>
        <end position="349"/>
    </location>
</feature>
<dbReference type="InterPro" id="IPR013610">
    <property type="entry name" value="ArdC_N"/>
</dbReference>
<reference evidence="4" key="1">
    <citation type="journal article" date="2019" name="Nat. Med.">
        <title>A library of human gut bacterial isolates paired with longitudinal multiomics data enables mechanistic microbiome research.</title>
        <authorList>
            <person name="Poyet M."/>
            <person name="Groussin M."/>
            <person name="Gibbons S.M."/>
            <person name="Avila-Pacheco J."/>
            <person name="Jiang X."/>
            <person name="Kearney S.M."/>
            <person name="Perrotta A.R."/>
            <person name="Berdy B."/>
            <person name="Zhao S."/>
            <person name="Lieberman T.D."/>
            <person name="Swanson P.K."/>
            <person name="Smith M."/>
            <person name="Roesemann S."/>
            <person name="Alexander J.E."/>
            <person name="Rich S.A."/>
            <person name="Livny J."/>
            <person name="Vlamakis H."/>
            <person name="Clish C."/>
            <person name="Bullock K."/>
            <person name="Deik A."/>
            <person name="Scott J."/>
            <person name="Pierce K.A."/>
            <person name="Xavier R.J."/>
            <person name="Alm E.J."/>
        </authorList>
    </citation>
    <scope>NUCLEOTIDE SEQUENCE</scope>
    <source>
        <strain evidence="4">BIOML-A144</strain>
    </source>
</reference>
<dbReference type="AlphaFoldDB" id="A0A641QYP6"/>
<protein>
    <submittedName>
        <fullName evidence="4">DUF1738 domain-containing protein</fullName>
    </submittedName>
</protein>
<feature type="domain" description="N-terminal" evidence="2">
    <location>
        <begin position="8"/>
        <end position="140"/>
    </location>
</feature>
<evidence type="ECO:0000259" key="3">
    <source>
        <dbReference type="Pfam" id="PF18818"/>
    </source>
</evidence>
<sequence>MKTDYFDKAAQQFANLMIEKIQQVEDNWQKPWITIAANTRNFFPQNLTGRRYAGGNAFLLLFLCEKFQYQTPVFMTFNQAKEAGISVLKGSKSFPVYYFLFYVYHKETRKKITFEEYKALSREQQQEYNVIPTYKYYSVFNLDQTNFSDVRPEEWEALREKFRGGQAEQPDGTTGEAHPEIDAMLEAKSWFCPIREQQGDRAFYSPLADYIVVPLRSQFVDMQSFYETLLHEMGHSTGHPTRLNRDLAHPFGSEEYGKEELTAEFAAALAGMFFGIAEHIRTENAAYLKSWIYVGCSQNHPYCGEWLPNQVFRRRGLRPIRGAGHSNSLFQRETDSREGCRHGRSRMEN</sequence>
<comment type="caution">
    <text evidence="4">The sequence shown here is derived from an EMBL/GenBank/DDBJ whole genome shotgun (WGS) entry which is preliminary data.</text>
</comment>
<dbReference type="Pfam" id="PF08401">
    <property type="entry name" value="ArdcN"/>
    <property type="match status" value="1"/>
</dbReference>
<feature type="region of interest" description="Disordered" evidence="1">
    <location>
        <begin position="323"/>
        <end position="349"/>
    </location>
</feature>
<name>A0A641QYP6_BACOV</name>
<gene>
    <name evidence="4" type="ORF">F3F37_23655</name>
</gene>
<organism evidence="4">
    <name type="scientific">Bacteroides ovatus</name>
    <dbReference type="NCBI Taxonomy" id="28116"/>
    <lineage>
        <taxon>Bacteria</taxon>
        <taxon>Pseudomonadati</taxon>
        <taxon>Bacteroidota</taxon>
        <taxon>Bacteroidia</taxon>
        <taxon>Bacteroidales</taxon>
        <taxon>Bacteroidaceae</taxon>
        <taxon>Bacteroides</taxon>
    </lineage>
</organism>
<dbReference type="EMBL" id="VWKL01000039">
    <property type="protein sequence ID" value="KAA4004320.1"/>
    <property type="molecule type" value="Genomic_DNA"/>
</dbReference>
<dbReference type="GO" id="GO:0003697">
    <property type="term" value="F:single-stranded DNA binding"/>
    <property type="evidence" value="ECO:0007669"/>
    <property type="project" value="InterPro"/>
</dbReference>
<proteinExistence type="predicted"/>
<evidence type="ECO:0000313" key="4">
    <source>
        <dbReference type="EMBL" id="KAA4004320.1"/>
    </source>
</evidence>